<keyword evidence="2" id="KW-1185">Reference proteome</keyword>
<organism evidence="1 2">
    <name type="scientific">Nitratireductor indicus C115</name>
    <dbReference type="NCBI Taxonomy" id="1231190"/>
    <lineage>
        <taxon>Bacteria</taxon>
        <taxon>Pseudomonadati</taxon>
        <taxon>Pseudomonadota</taxon>
        <taxon>Alphaproteobacteria</taxon>
        <taxon>Hyphomicrobiales</taxon>
        <taxon>Phyllobacteriaceae</taxon>
        <taxon>Nitratireductor</taxon>
    </lineage>
</organism>
<evidence type="ECO:0000313" key="2">
    <source>
        <dbReference type="Proteomes" id="UP000007374"/>
    </source>
</evidence>
<dbReference type="AlphaFoldDB" id="K2NVC1"/>
<dbReference type="STRING" id="721133.SAMN05216176_10987"/>
<accession>K2NVC1</accession>
<evidence type="ECO:0000313" key="1">
    <source>
        <dbReference type="EMBL" id="EKF41794.1"/>
    </source>
</evidence>
<dbReference type="PATRIC" id="fig|1231190.3.peg.2970"/>
<dbReference type="Proteomes" id="UP000007374">
    <property type="component" value="Unassembled WGS sequence"/>
</dbReference>
<protein>
    <submittedName>
        <fullName evidence="1">Uncharacterized protein</fullName>
    </submittedName>
</protein>
<dbReference type="eggNOG" id="ENOG502ZZRZ">
    <property type="taxonomic scope" value="Bacteria"/>
</dbReference>
<comment type="caution">
    <text evidence="1">The sequence shown here is derived from an EMBL/GenBank/DDBJ whole genome shotgun (WGS) entry which is preliminary data.</text>
</comment>
<gene>
    <name evidence="1" type="ORF">NA8A_14294</name>
</gene>
<name>K2NVC1_9HYPH</name>
<reference evidence="1 2" key="1">
    <citation type="journal article" date="2012" name="J. Bacteriol.">
        <title>Genome Sequence of Nitratireductor indicus Type Strain C115.</title>
        <authorList>
            <person name="Lai Q."/>
            <person name="Li G."/>
            <person name="Yu Z."/>
            <person name="Shao Z."/>
        </authorList>
    </citation>
    <scope>NUCLEOTIDE SEQUENCE [LARGE SCALE GENOMIC DNA]</scope>
    <source>
        <strain evidence="1 2">C115</strain>
    </source>
</reference>
<dbReference type="EMBL" id="AMSI01000009">
    <property type="protein sequence ID" value="EKF41794.1"/>
    <property type="molecule type" value="Genomic_DNA"/>
</dbReference>
<proteinExistence type="predicted"/>
<dbReference type="RefSeq" id="WP_009451035.1">
    <property type="nucleotide sequence ID" value="NZ_AMSI01000009.1"/>
</dbReference>
<dbReference type="OrthoDB" id="8099754at2"/>
<sequence>MIFSPGRRFLRPELDFQWVSALALASALALQTPLLAQGLKREEAIEAIIGSDVETEEADAQAATDRIVAAIGNAAANAESVRKTFSLDKLDITFVPDLDESQGPVAEAIAQHKRDIVLLREAIEGSALFYHAVDSRSILLRDVVALEYADNGAVTIFVKGKPNGTGSAGQ</sequence>